<proteinExistence type="predicted"/>
<dbReference type="Proteomes" id="UP000267368">
    <property type="component" value="Unassembled WGS sequence"/>
</dbReference>
<evidence type="ECO:0000313" key="4">
    <source>
        <dbReference type="EMBL" id="RNL19908.1"/>
    </source>
</evidence>
<feature type="compositionally biased region" description="Basic and acidic residues" evidence="2">
    <location>
        <begin position="133"/>
        <end position="143"/>
    </location>
</feature>
<evidence type="ECO:0000256" key="2">
    <source>
        <dbReference type="SAM" id="MobiDB-lite"/>
    </source>
</evidence>
<dbReference type="AlphaFoldDB" id="A0A3N0AF77"/>
<evidence type="ECO:0000256" key="1">
    <source>
        <dbReference type="SAM" id="Coils"/>
    </source>
</evidence>
<dbReference type="Pfam" id="PF04977">
    <property type="entry name" value="DivIC"/>
    <property type="match status" value="1"/>
</dbReference>
<sequence length="401" mass="43229">MPTALTAHRTRTTEMHHLCPQGAQFFMARSGNANIIPFDDARRMASSRYSRPAVNEMARAAGDPYAPGQGRYASLDVAAPRSSAGMGGYASSTYGARTSSASLPTLSRPSRELRLAGDPQPSQRVASLASSRVRADASDRSYESRPALEAYEPSADRSKESSSRAQRSYDKRRAKTKQKADRLFFKQFGSDEPAPSPHASRAAVYKGEMGRAHKRAFSDLESGRAVSGDPRRSSTRSAKAPRASAPPLAVLAGAAACFIFALVLLYPAAQTYYLETREQSRLQAEYDALSARNEAIESQIEYLKTDEGIEDAAHKELGWVYDGQVAGVVRGLGNEKGTAQDELIAQVKSGSVPAPETWYSPMLDVLFGYVDPAKVMPENTDMSNVSDVSAGQQPADGAQTS</sequence>
<feature type="region of interest" description="Disordered" evidence="2">
    <location>
        <begin position="84"/>
        <end position="244"/>
    </location>
</feature>
<feature type="compositionally biased region" description="Basic and acidic residues" evidence="2">
    <location>
        <begin position="208"/>
        <end position="222"/>
    </location>
</feature>
<evidence type="ECO:0008006" key="6">
    <source>
        <dbReference type="Google" id="ProtNLM"/>
    </source>
</evidence>
<feature type="compositionally biased region" description="Basic and acidic residues" evidence="2">
    <location>
        <begin position="154"/>
        <end position="171"/>
    </location>
</feature>
<protein>
    <recommendedName>
        <fullName evidence="6">Septation ring formation regulator EzrA</fullName>
    </recommendedName>
</protein>
<keyword evidence="3" id="KW-1133">Transmembrane helix</keyword>
<dbReference type="InterPro" id="IPR007060">
    <property type="entry name" value="FtsL/DivIC"/>
</dbReference>
<feature type="compositionally biased region" description="Polar residues" evidence="2">
    <location>
        <begin position="90"/>
        <end position="108"/>
    </location>
</feature>
<keyword evidence="3" id="KW-0812">Transmembrane</keyword>
<feature type="region of interest" description="Disordered" evidence="2">
    <location>
        <begin position="378"/>
        <end position="401"/>
    </location>
</feature>
<feature type="coiled-coil region" evidence="1">
    <location>
        <begin position="279"/>
        <end position="306"/>
    </location>
</feature>
<feature type="transmembrane region" description="Helical" evidence="3">
    <location>
        <begin position="248"/>
        <end position="269"/>
    </location>
</feature>
<accession>A0A3N0AF77</accession>
<keyword evidence="5" id="KW-1185">Reference proteome</keyword>
<evidence type="ECO:0000256" key="3">
    <source>
        <dbReference type="SAM" id="Phobius"/>
    </source>
</evidence>
<feature type="compositionally biased region" description="Low complexity" evidence="2">
    <location>
        <begin position="235"/>
        <end position="244"/>
    </location>
</feature>
<keyword evidence="1" id="KW-0175">Coiled coil</keyword>
<keyword evidence="3" id="KW-0472">Membrane</keyword>
<comment type="caution">
    <text evidence="4">The sequence shown here is derived from an EMBL/GenBank/DDBJ whole genome shotgun (WGS) entry which is preliminary data.</text>
</comment>
<reference evidence="5" key="1">
    <citation type="submission" date="2018-05" db="EMBL/GenBank/DDBJ databases">
        <title>Genome Sequencing of selected type strains of the family Eggerthellaceae.</title>
        <authorList>
            <person name="Danylec N."/>
            <person name="Stoll D.A."/>
            <person name="Doetsch A."/>
            <person name="Huch M."/>
        </authorList>
    </citation>
    <scope>NUCLEOTIDE SEQUENCE [LARGE SCALE GENOMIC DNA]</scope>
    <source>
        <strain evidence="5">DSM 17537</strain>
    </source>
</reference>
<organism evidence="4 5">
    <name type="scientific">Slackia faecicanis</name>
    <dbReference type="NCBI Taxonomy" id="255723"/>
    <lineage>
        <taxon>Bacteria</taxon>
        <taxon>Bacillati</taxon>
        <taxon>Actinomycetota</taxon>
        <taxon>Coriobacteriia</taxon>
        <taxon>Eggerthellales</taxon>
        <taxon>Eggerthellaceae</taxon>
        <taxon>Slackia</taxon>
    </lineage>
</organism>
<dbReference type="EMBL" id="QICB01000003">
    <property type="protein sequence ID" value="RNL19908.1"/>
    <property type="molecule type" value="Genomic_DNA"/>
</dbReference>
<name>A0A3N0AF77_9ACTN</name>
<feature type="compositionally biased region" description="Polar residues" evidence="2">
    <location>
        <begin position="380"/>
        <end position="401"/>
    </location>
</feature>
<gene>
    <name evidence="4" type="ORF">DMP07_06005</name>
</gene>
<evidence type="ECO:0000313" key="5">
    <source>
        <dbReference type="Proteomes" id="UP000267368"/>
    </source>
</evidence>